<dbReference type="AlphaFoldDB" id="A0A1S1N737"/>
<feature type="transmembrane region" description="Helical" evidence="1">
    <location>
        <begin position="27"/>
        <end position="48"/>
    </location>
</feature>
<evidence type="ECO:0000313" key="3">
    <source>
        <dbReference type="Proteomes" id="UP000180253"/>
    </source>
</evidence>
<proteinExistence type="predicted"/>
<dbReference type="Proteomes" id="UP000180253">
    <property type="component" value="Unassembled WGS sequence"/>
</dbReference>
<accession>A0A1S1N737</accession>
<dbReference type="STRING" id="327939.BIW53_10665"/>
<dbReference type="EMBL" id="MNAN01000031">
    <property type="protein sequence ID" value="OHU95180.1"/>
    <property type="molecule type" value="Genomic_DNA"/>
</dbReference>
<comment type="caution">
    <text evidence="2">The sequence shown here is derived from an EMBL/GenBank/DDBJ whole genome shotgun (WGS) entry which is preliminary data.</text>
</comment>
<keyword evidence="1" id="KW-1133">Transmembrane helix</keyword>
<gene>
    <name evidence="2" type="ORF">BIW53_10665</name>
</gene>
<protein>
    <submittedName>
        <fullName evidence="2">Uncharacterized protein</fullName>
    </submittedName>
</protein>
<name>A0A1S1N737_9GAMM</name>
<organism evidence="2 3">
    <name type="scientific">Pseudoalteromonas byunsanensis</name>
    <dbReference type="NCBI Taxonomy" id="327939"/>
    <lineage>
        <taxon>Bacteria</taxon>
        <taxon>Pseudomonadati</taxon>
        <taxon>Pseudomonadota</taxon>
        <taxon>Gammaproteobacteria</taxon>
        <taxon>Alteromonadales</taxon>
        <taxon>Pseudoalteromonadaceae</taxon>
        <taxon>Pseudoalteromonas</taxon>
    </lineage>
</organism>
<evidence type="ECO:0000256" key="1">
    <source>
        <dbReference type="SAM" id="Phobius"/>
    </source>
</evidence>
<keyword evidence="1" id="KW-0812">Transmembrane</keyword>
<sequence length="771" mass="90990">MALSLYYLTFASSKYSFLSISSTHLDILKFSLPALFTVLICFTFYFYWRLFKKITVKSSLQIQSYLQLDVKQKSKTNLFVKLLKSQLAHLNRRFPWLTKYLESLITEAPIQKQASADIDSINAGLELLIYNIEKRSWNLEFEALLNQFDATIYSCYFGYGYELKHKIELSETDLFVIKTYWHTLSRLIKHARKNEDIPMSFHTQRLISAVLRRIIYHPRRDLITPDGHFSENSSKINWAQDIYELARWQNYQTSEGIDLILECEWFSNMFYSPDNIDLKKCVEGIYKLHKLAIDIFDIIVSSKPNTAIKFVKNISRAVSHGQEQQYYAYYPTDEGNKWLLNYWQDFNNITFCAESINELVEKIDSLSNGEAFKQYKNSLTSKPLNKQSLESALSVIRLDEILEHIHLKLVKRMGWNISARLAYYERWNEFYDCLYWKQPKEANALHLGETLLVHSATELADLIFHEYQHIESHWPFYGRHAIKVYAFRAFLFQLYFFAEQDEKPSLMYNSGSFDDIPIQISIIESLLEQEEYISNVRLWDKATTEVCENLRNSIEALNVRKARLTKTQKINDANWQSTQDFLEHSWATTFELEKIMDVRYVNAVERNRCKALKYKVPRSELITDKDDHFYVSSMNRQIEQSFFDQLYNKCIDTAEQRAFELQEQDHALYFAPLKTLQKLGFKRSGLMYWKSSSYRNVLALCFDRTQVLVDCTKTKLSITKNLCSNTSSPLFISLEDKNEDKNEDKVQVNAEIYFELEWLEEGAILSYKQNH</sequence>
<keyword evidence="3" id="KW-1185">Reference proteome</keyword>
<keyword evidence="1" id="KW-0472">Membrane</keyword>
<reference evidence="2 3" key="1">
    <citation type="submission" date="2016-10" db="EMBL/GenBank/DDBJ databases">
        <title>Pseudoalteromonas amylolytica sp. nov., isolated from the surface seawater.</title>
        <authorList>
            <person name="Wu Y.-H."/>
            <person name="Cheng H."/>
            <person name="Jin X.-B."/>
            <person name="Wang C.-S."/>
            <person name="Xu X.-W."/>
        </authorList>
    </citation>
    <scope>NUCLEOTIDE SEQUENCE [LARGE SCALE GENOMIC DNA]</scope>
    <source>
        <strain evidence="2 3">JCM 12483</strain>
    </source>
</reference>
<evidence type="ECO:0000313" key="2">
    <source>
        <dbReference type="EMBL" id="OHU95180.1"/>
    </source>
</evidence>